<dbReference type="GO" id="GO:0005576">
    <property type="term" value="C:extracellular region"/>
    <property type="evidence" value="ECO:0007669"/>
    <property type="project" value="TreeGrafter"/>
</dbReference>
<dbReference type="Gene3D" id="2.60.40.3780">
    <property type="match status" value="1"/>
</dbReference>
<dbReference type="CDD" id="cd13432">
    <property type="entry name" value="LDT_IgD_like_2"/>
    <property type="match status" value="1"/>
</dbReference>
<dbReference type="Gene3D" id="2.40.440.10">
    <property type="entry name" value="L,D-transpeptidase catalytic domain-like"/>
    <property type="match status" value="1"/>
</dbReference>
<evidence type="ECO:0000256" key="12">
    <source>
        <dbReference type="ARBA" id="ARBA00060592"/>
    </source>
</evidence>
<feature type="active site" description="Proton donor/acceptor" evidence="13">
    <location>
        <position position="349"/>
    </location>
</feature>
<dbReference type="CDD" id="cd16913">
    <property type="entry name" value="YkuD_like"/>
    <property type="match status" value="1"/>
</dbReference>
<evidence type="ECO:0000313" key="17">
    <source>
        <dbReference type="Proteomes" id="UP000004384"/>
    </source>
</evidence>
<dbReference type="PANTHER" id="PTHR30582:SF2">
    <property type="entry name" value="L,D-TRANSPEPTIDASE YCIB-RELATED"/>
    <property type="match status" value="1"/>
</dbReference>
<keyword evidence="10" id="KW-0012">Acyltransferase</keyword>
<evidence type="ECO:0000256" key="4">
    <source>
        <dbReference type="ARBA" id="ARBA00022729"/>
    </source>
</evidence>
<feature type="compositionally biased region" description="Basic and acidic residues" evidence="14">
    <location>
        <begin position="67"/>
        <end position="88"/>
    </location>
</feature>
<keyword evidence="2" id="KW-1003">Cell membrane</keyword>
<dbReference type="EMBL" id="ACVP01000008">
    <property type="protein sequence ID" value="EET77917.1"/>
    <property type="molecule type" value="Genomic_DNA"/>
</dbReference>
<dbReference type="GO" id="GO:0071555">
    <property type="term" value="P:cell wall organization"/>
    <property type="evidence" value="ECO:0007669"/>
    <property type="project" value="UniProtKB-UniRule"/>
</dbReference>
<dbReference type="SUPFAM" id="SSF141523">
    <property type="entry name" value="L,D-transpeptidase catalytic domain-like"/>
    <property type="match status" value="1"/>
</dbReference>
<dbReference type="GO" id="GO:0016746">
    <property type="term" value="F:acyltransferase activity"/>
    <property type="evidence" value="ECO:0007669"/>
    <property type="project" value="UniProtKB-KW"/>
</dbReference>
<evidence type="ECO:0000256" key="9">
    <source>
        <dbReference type="ARBA" id="ARBA00023288"/>
    </source>
</evidence>
<evidence type="ECO:0000256" key="14">
    <source>
        <dbReference type="SAM" id="MobiDB-lite"/>
    </source>
</evidence>
<sequence>MVFESSKYVSKGNSVKHSLPSARRLIAAAGVACISLAAASCSSDSSAENQAADQESTAAASANGAKDGGKESEKKKDGLKASVKDGAKNVDPSKPVTVKTNGKLKSVTMTNELGVEVKEKLSKDAKTWSTAEDLGYNHTYSIVASDVDGNKKKLSFSTPQAAGVAEVSLTPIPDSEVGVGQVIGVNFGVPITDRKAAEKTITVTTNPEVKGAFYWVNNQEVRWRPKEYWEPGTKVEVKVDQYGKDLGGGIYGGENAKTNFTIGDRTVAIIDNATKTMKVFKNKKFLRAIPVSLGRDYQYDTPNGRYIIGDEHPQLLMDSETFGLSHSAGGYRTMVDWATQMSYSGIYVHSAPWSVGAQGNTNTSHGCINVTPEAAQWFQETMKRGDVVRVFNTYGETLNALDGLGDWNMSWGEWSKGNADANQ</sequence>
<keyword evidence="11 13" id="KW-0961">Cell wall biogenesis/degradation</keyword>
<evidence type="ECO:0000256" key="8">
    <source>
        <dbReference type="ARBA" id="ARBA00023139"/>
    </source>
</evidence>
<keyword evidence="3" id="KW-0808">Transferase</keyword>
<dbReference type="GO" id="GO:0008360">
    <property type="term" value="P:regulation of cell shape"/>
    <property type="evidence" value="ECO:0007669"/>
    <property type="project" value="UniProtKB-UniRule"/>
</dbReference>
<keyword evidence="4" id="KW-0732">Signal</keyword>
<keyword evidence="9" id="KW-0449">Lipoprotein</keyword>
<comment type="pathway">
    <text evidence="1 13">Cell wall biogenesis; peptidoglycan biosynthesis.</text>
</comment>
<evidence type="ECO:0000313" key="16">
    <source>
        <dbReference type="EMBL" id="EET77917.1"/>
    </source>
</evidence>
<dbReference type="GO" id="GO:0018104">
    <property type="term" value="P:peptidoglycan-protein cross-linking"/>
    <property type="evidence" value="ECO:0007669"/>
    <property type="project" value="TreeGrafter"/>
</dbReference>
<dbReference type="InterPro" id="IPR005490">
    <property type="entry name" value="LD_TPept_cat_dom"/>
</dbReference>
<keyword evidence="7" id="KW-0472">Membrane</keyword>
<name>C6R7Y1_9CORY</name>
<keyword evidence="8" id="KW-0564">Palmitate</keyword>
<evidence type="ECO:0000256" key="2">
    <source>
        <dbReference type="ARBA" id="ARBA00022475"/>
    </source>
</evidence>
<reference evidence="16 17" key="1">
    <citation type="submission" date="2009-06" db="EMBL/GenBank/DDBJ databases">
        <authorList>
            <person name="Dodson R."/>
            <person name="Sebastian Y."/>
            <person name="Madupu R."/>
            <person name="Durkin A.S."/>
            <person name="Torralba M."/>
            <person name="Methe B."/>
            <person name="Sutton G.G."/>
            <person name="Strausberg R.L."/>
            <person name="Nelson K.E."/>
        </authorList>
    </citation>
    <scope>NUCLEOTIDE SEQUENCE [LARGE SCALE GENOMIC DNA]</scope>
    <source>
        <strain evidence="16 17">SK141</strain>
    </source>
</reference>
<dbReference type="Pfam" id="PF17964">
    <property type="entry name" value="Big_10"/>
    <property type="match status" value="1"/>
</dbReference>
<evidence type="ECO:0000256" key="6">
    <source>
        <dbReference type="ARBA" id="ARBA00022984"/>
    </source>
</evidence>
<feature type="active site" description="Nucleophile" evidence="13">
    <location>
        <position position="367"/>
    </location>
</feature>
<keyword evidence="6 13" id="KW-0573">Peptidoglycan synthesis</keyword>
<dbReference type="AlphaFoldDB" id="C6R7Y1"/>
<feature type="region of interest" description="Disordered" evidence="14">
    <location>
        <begin position="44"/>
        <end position="98"/>
    </location>
</feature>
<feature type="compositionally biased region" description="Low complexity" evidence="14">
    <location>
        <begin position="44"/>
        <end position="65"/>
    </location>
</feature>
<dbReference type="PANTHER" id="PTHR30582">
    <property type="entry name" value="L,D-TRANSPEPTIDASE"/>
    <property type="match status" value="1"/>
</dbReference>
<feature type="domain" description="L,D-TPase catalytic" evidence="15">
    <location>
        <begin position="266"/>
        <end position="391"/>
    </location>
</feature>
<accession>C6R7Y1</accession>
<organism evidence="16 17">
    <name type="scientific">Corynebacterium tuberculostearicum SK141</name>
    <dbReference type="NCBI Taxonomy" id="553206"/>
    <lineage>
        <taxon>Bacteria</taxon>
        <taxon>Bacillati</taxon>
        <taxon>Actinomycetota</taxon>
        <taxon>Actinomycetes</taxon>
        <taxon>Mycobacteriales</taxon>
        <taxon>Corynebacteriaceae</taxon>
        <taxon>Corynebacterium</taxon>
    </lineage>
</organism>
<evidence type="ECO:0000256" key="5">
    <source>
        <dbReference type="ARBA" id="ARBA00022960"/>
    </source>
</evidence>
<dbReference type="GO" id="GO:0071972">
    <property type="term" value="F:peptidoglycan L,D-transpeptidase activity"/>
    <property type="evidence" value="ECO:0007669"/>
    <property type="project" value="TreeGrafter"/>
</dbReference>
<proteinExistence type="predicted"/>
<dbReference type="Proteomes" id="UP000004384">
    <property type="component" value="Unassembled WGS sequence"/>
</dbReference>
<evidence type="ECO:0000256" key="10">
    <source>
        <dbReference type="ARBA" id="ARBA00023315"/>
    </source>
</evidence>
<evidence type="ECO:0000256" key="3">
    <source>
        <dbReference type="ARBA" id="ARBA00022679"/>
    </source>
</evidence>
<evidence type="ECO:0000256" key="13">
    <source>
        <dbReference type="PROSITE-ProRule" id="PRU01373"/>
    </source>
</evidence>
<comment type="pathway">
    <text evidence="12">Glycan biosynthesis.</text>
</comment>
<dbReference type="FunFam" id="2.40.440.10:FF:000005">
    <property type="entry name" value="L,D-transpeptidase 2"/>
    <property type="match status" value="1"/>
</dbReference>
<evidence type="ECO:0000256" key="7">
    <source>
        <dbReference type="ARBA" id="ARBA00023136"/>
    </source>
</evidence>
<dbReference type="PROSITE" id="PS52029">
    <property type="entry name" value="LD_TPASE"/>
    <property type="match status" value="1"/>
</dbReference>
<evidence type="ECO:0000256" key="1">
    <source>
        <dbReference type="ARBA" id="ARBA00004752"/>
    </source>
</evidence>
<dbReference type="Gene3D" id="2.60.40.3710">
    <property type="match status" value="1"/>
</dbReference>
<dbReference type="InterPro" id="IPR050979">
    <property type="entry name" value="LD-transpeptidase"/>
</dbReference>
<keyword evidence="5 13" id="KW-0133">Cell shape</keyword>
<dbReference type="Pfam" id="PF03734">
    <property type="entry name" value="YkuD"/>
    <property type="match status" value="1"/>
</dbReference>
<gene>
    <name evidence="16" type="ORF">CORTU0001_1029</name>
</gene>
<evidence type="ECO:0000259" key="15">
    <source>
        <dbReference type="PROSITE" id="PS52029"/>
    </source>
</evidence>
<protein>
    <submittedName>
        <fullName evidence="16">ErfK/YbiS/YcfS/YnhG</fullName>
    </submittedName>
</protein>
<dbReference type="InterPro" id="IPR038063">
    <property type="entry name" value="Transpep_catalytic_dom"/>
</dbReference>
<dbReference type="InterPro" id="IPR041280">
    <property type="entry name" value="Big_10"/>
</dbReference>
<dbReference type="UniPathway" id="UPA00219"/>
<evidence type="ECO:0000256" key="11">
    <source>
        <dbReference type="ARBA" id="ARBA00023316"/>
    </source>
</evidence>
<comment type="caution">
    <text evidence="16">The sequence shown here is derived from an EMBL/GenBank/DDBJ whole genome shotgun (WGS) entry which is preliminary data.</text>
</comment>